<feature type="region of interest" description="Disordered" evidence="1">
    <location>
        <begin position="412"/>
        <end position="471"/>
    </location>
</feature>
<feature type="compositionally biased region" description="Basic and acidic residues" evidence="1">
    <location>
        <begin position="382"/>
        <end position="394"/>
    </location>
</feature>
<evidence type="ECO:0000313" key="3">
    <source>
        <dbReference type="Proteomes" id="UP000886653"/>
    </source>
</evidence>
<gene>
    <name evidence="2" type="ORF">CROQUDRAFT_18985</name>
</gene>
<dbReference type="Proteomes" id="UP000886653">
    <property type="component" value="Unassembled WGS sequence"/>
</dbReference>
<evidence type="ECO:0000313" key="2">
    <source>
        <dbReference type="EMBL" id="KAG0139797.1"/>
    </source>
</evidence>
<keyword evidence="3" id="KW-1185">Reference proteome</keyword>
<organism evidence="2 3">
    <name type="scientific">Cronartium quercuum f. sp. fusiforme G11</name>
    <dbReference type="NCBI Taxonomy" id="708437"/>
    <lineage>
        <taxon>Eukaryota</taxon>
        <taxon>Fungi</taxon>
        <taxon>Dikarya</taxon>
        <taxon>Basidiomycota</taxon>
        <taxon>Pucciniomycotina</taxon>
        <taxon>Pucciniomycetes</taxon>
        <taxon>Pucciniales</taxon>
        <taxon>Coleosporiaceae</taxon>
        <taxon>Cronartium</taxon>
    </lineage>
</organism>
<evidence type="ECO:0000256" key="1">
    <source>
        <dbReference type="SAM" id="MobiDB-lite"/>
    </source>
</evidence>
<dbReference type="AlphaFoldDB" id="A0A9P6N6K1"/>
<feature type="region of interest" description="Disordered" evidence="1">
    <location>
        <begin position="367"/>
        <end position="394"/>
    </location>
</feature>
<feature type="region of interest" description="Disordered" evidence="1">
    <location>
        <begin position="1"/>
        <end position="48"/>
    </location>
</feature>
<proteinExistence type="predicted"/>
<feature type="non-terminal residue" evidence="2">
    <location>
        <position position="1"/>
    </location>
</feature>
<feature type="compositionally biased region" description="Acidic residues" evidence="1">
    <location>
        <begin position="413"/>
        <end position="426"/>
    </location>
</feature>
<dbReference type="OrthoDB" id="2506854at2759"/>
<feature type="non-terminal residue" evidence="2">
    <location>
        <position position="471"/>
    </location>
</feature>
<comment type="caution">
    <text evidence="2">The sequence shown here is derived from an EMBL/GenBank/DDBJ whole genome shotgun (WGS) entry which is preliminary data.</text>
</comment>
<feature type="compositionally biased region" description="Acidic residues" evidence="1">
    <location>
        <begin position="461"/>
        <end position="471"/>
    </location>
</feature>
<reference evidence="2" key="1">
    <citation type="submission" date="2013-11" db="EMBL/GenBank/DDBJ databases">
        <title>Genome sequence of the fusiform rust pathogen reveals effectors for host alternation and coevolution with pine.</title>
        <authorList>
            <consortium name="DOE Joint Genome Institute"/>
            <person name="Smith K."/>
            <person name="Pendleton A."/>
            <person name="Kubisiak T."/>
            <person name="Anderson C."/>
            <person name="Salamov A."/>
            <person name="Aerts A."/>
            <person name="Riley R."/>
            <person name="Clum A."/>
            <person name="Lindquist E."/>
            <person name="Ence D."/>
            <person name="Campbell M."/>
            <person name="Kronenberg Z."/>
            <person name="Feau N."/>
            <person name="Dhillon B."/>
            <person name="Hamelin R."/>
            <person name="Burleigh J."/>
            <person name="Smith J."/>
            <person name="Yandell M."/>
            <person name="Nelson C."/>
            <person name="Grigoriev I."/>
            <person name="Davis J."/>
        </authorList>
    </citation>
    <scope>NUCLEOTIDE SEQUENCE</scope>
    <source>
        <strain evidence="2">G11</strain>
    </source>
</reference>
<sequence length="471" mass="53827">AQRAQSEPLGSKASTSANRFEGPSRKVSLAPPVTPKRDPNQLQTSDLPKDYQSTKNCLFIHICLLWGLIEQSSVPALPPPTIISEFENRFSSIKQILDLDINNNVPEIISQADVQTLRDGRSEKIKMSRGLLHIPEDLIWYVHAHFAKLGIRCWGPNLAEGPESLFNSGMRIAALSTFRMFASHGAYDFLKINYSQVNNGTLHIRAYNHYVHYLLASRFKAESKQSGKHKSIEVLKKNQKNRQRLCKARTEFAILSNLLTRYQKIIMDVSAHSDDEEDPERGIYVIKTLCYRSNAANVFFRRLDAEMEKANLASGKKSRKRSRRLPKEKVISHIQKAPKDLPLDFYDRKWLSKLPINQRRSIPNVNNVAFIPDPSRSLLPSRHPDHNPDEKLNDKNFNRKFLDEVMTKYGFQEQEEDCEEEEDANEGMEGYEGSIDLEATSPQDSEDDLYGVGEWGNAYNSEEDEDWGGDD</sequence>
<accession>A0A9P6N6K1</accession>
<dbReference type="EMBL" id="MU167522">
    <property type="protein sequence ID" value="KAG0139797.1"/>
    <property type="molecule type" value="Genomic_DNA"/>
</dbReference>
<name>A0A9P6N6K1_9BASI</name>
<protein>
    <submittedName>
        <fullName evidence="2">Uncharacterized protein</fullName>
    </submittedName>
</protein>